<feature type="transmembrane region" description="Helical" evidence="1">
    <location>
        <begin position="972"/>
        <end position="992"/>
    </location>
</feature>
<feature type="transmembrane region" description="Helical" evidence="1">
    <location>
        <begin position="1004"/>
        <end position="1025"/>
    </location>
</feature>
<keyword evidence="3" id="KW-1185">Reference proteome</keyword>
<keyword evidence="1" id="KW-0472">Membrane</keyword>
<sequence length="1064" mass="114910">MRWIIGISLKFRTVVVALACAVMLLGSVQLSSASIDVFPEFAPPRVEIQTACLGLTAQEVEELVSVPIEASLSGMPGLDELRSKSVPQLSSIVLVFKQGTDLLNARQVVSERMAAVTTALPTWAAPPVMLQPLSSTSRVMKIGMTSSDRSLIEMSMLSYWTIRARLLRVPGVANVAIWGERLQMLQVQVQPDRLKAEDVSLNQVMEVTAGAVDAGLLKYSPGRFIGTGGFIDSPNQRMGVQHVQAVSSPEDLAQVTIREKDGVALHLGDVAKVVEDHQPLIGDAVINNGHGLMLIVEKLPWGNTLDVTKGVEDALRQLQPGLSGITFDTTIFRPASFIEEAISNLSLALLLGCLLVVMILGAFLFQWRTALISLVAIPLSLLTAALVLYFTASSINTMVLAGLVIAVGVVVDDAIIDVENIMRRLRQHRALGSEEPTASVVLRASLEMRSPIVYATLIIVVAAVPIFFLDGLTGVFFRPLAVSYTLAVLASMLVALTVTPALALILLGKAKLERHDPPLVRVLKRGYHAALSRTMNRPRYGYAGFGAVALAGLVIAPLLGQSLFPTFKERDFLMHWVSEPGTSAAEEYRISQRGCEELLKVPGVLNCGTHIGQAFTADEIVGVNAGENWISIDRHADYDKTVAAVQEVVDGYPGLHRDVQTYLKERIEEVLTGSSEPILVRVYGDDLNVLRDQAQKIKSILDHIQGTNEPHISLEVEVPQITVKVDLAAAQKYGMKPGDVRRAAATLVAGEEVGDVFRDGRAYDVQVWSTPETRASVTSIEDLPLDTPGGQRVRLADVAAVSVQATPNLIDRTNGSRRVEVGSFIDQGADLGTVVRTLQERLEEMNLPPGYSVQLLGEYTERQAATERLTIFAIAALALIFLLLQASFRSWRLALLALLTLPIALVGGVFAAYITGGVLSLGSLVGFLTVMGIAARNGILLISHCQHLERNEDEAFGRALVLRGAAERLSPILMTTLATGLALVPLVVMGNIPGHEIEHPMAVVILGGLVTSTLLNLFIVPSLYLRFAKAGPIPSGSSRVARSGSTFLFRRFRRMVPSRAQEPS</sequence>
<feature type="transmembrane region" description="Helical" evidence="1">
    <location>
        <begin position="540"/>
        <end position="560"/>
    </location>
</feature>
<comment type="caution">
    <text evidence="2">The sequence shown here is derived from an EMBL/GenBank/DDBJ whole genome shotgun (WGS) entry which is preliminary data.</text>
</comment>
<gene>
    <name evidence="2" type="ORF">ACFFP1_22115</name>
</gene>
<feature type="transmembrane region" description="Helical" evidence="1">
    <location>
        <begin position="893"/>
        <end position="915"/>
    </location>
</feature>
<dbReference type="PANTHER" id="PTHR32063:SF4">
    <property type="entry name" value="SLR6043 PROTEIN"/>
    <property type="match status" value="1"/>
</dbReference>
<proteinExistence type="predicted"/>
<evidence type="ECO:0000313" key="3">
    <source>
        <dbReference type="Proteomes" id="UP001589702"/>
    </source>
</evidence>
<feature type="transmembrane region" description="Helical" evidence="1">
    <location>
        <begin position="372"/>
        <end position="392"/>
    </location>
</feature>
<feature type="transmembrane region" description="Helical" evidence="1">
    <location>
        <begin position="452"/>
        <end position="469"/>
    </location>
</feature>
<organism evidence="2 3">
    <name type="scientific">Arthrobacter ramosus</name>
    <dbReference type="NCBI Taxonomy" id="1672"/>
    <lineage>
        <taxon>Bacteria</taxon>
        <taxon>Bacillati</taxon>
        <taxon>Actinomycetota</taxon>
        <taxon>Actinomycetes</taxon>
        <taxon>Micrococcales</taxon>
        <taxon>Micrococcaceae</taxon>
        <taxon>Arthrobacter</taxon>
    </lineage>
</organism>
<name>A0ABV5Y7V1_ARTRM</name>
<dbReference type="SUPFAM" id="SSF82714">
    <property type="entry name" value="Multidrug efflux transporter AcrB TolC docking domain, DN and DC subdomains"/>
    <property type="match status" value="2"/>
</dbReference>
<dbReference type="Gene3D" id="3.30.70.1440">
    <property type="entry name" value="Multidrug efflux transporter AcrB pore domain"/>
    <property type="match status" value="1"/>
</dbReference>
<dbReference type="RefSeq" id="WP_234749645.1">
    <property type="nucleotide sequence ID" value="NZ_BAAAWN010000001.1"/>
</dbReference>
<dbReference type="InterPro" id="IPR027463">
    <property type="entry name" value="AcrB_DN_DC_subdom"/>
</dbReference>
<dbReference type="PANTHER" id="PTHR32063">
    <property type="match status" value="1"/>
</dbReference>
<dbReference type="EMBL" id="JBHMBC010000040">
    <property type="protein sequence ID" value="MFB9822170.1"/>
    <property type="molecule type" value="Genomic_DNA"/>
</dbReference>
<feature type="transmembrane region" description="Helical" evidence="1">
    <location>
        <begin position="398"/>
        <end position="416"/>
    </location>
</feature>
<evidence type="ECO:0000256" key="1">
    <source>
        <dbReference type="SAM" id="Phobius"/>
    </source>
</evidence>
<dbReference type="InterPro" id="IPR001036">
    <property type="entry name" value="Acrflvin-R"/>
</dbReference>
<accession>A0ABV5Y7V1</accession>
<dbReference type="SUPFAM" id="SSF82866">
    <property type="entry name" value="Multidrug efflux transporter AcrB transmembrane domain"/>
    <property type="match status" value="2"/>
</dbReference>
<dbReference type="PRINTS" id="PR00702">
    <property type="entry name" value="ACRIFLAVINRP"/>
</dbReference>
<dbReference type="Pfam" id="PF00873">
    <property type="entry name" value="ACR_tran"/>
    <property type="match status" value="1"/>
</dbReference>
<feature type="transmembrane region" description="Helical" evidence="1">
    <location>
        <begin position="345"/>
        <end position="365"/>
    </location>
</feature>
<dbReference type="SUPFAM" id="SSF82693">
    <property type="entry name" value="Multidrug efflux transporter AcrB pore domain, PN1, PN2, PC1 and PC2 subdomains"/>
    <property type="match status" value="2"/>
</dbReference>
<feature type="transmembrane region" description="Helical" evidence="1">
    <location>
        <begin position="869"/>
        <end position="886"/>
    </location>
</feature>
<reference evidence="2 3" key="1">
    <citation type="submission" date="2024-09" db="EMBL/GenBank/DDBJ databases">
        <authorList>
            <person name="Sun Q."/>
            <person name="Mori K."/>
        </authorList>
    </citation>
    <scope>NUCLEOTIDE SEQUENCE [LARGE SCALE GENOMIC DNA]</scope>
    <source>
        <strain evidence="2 3">JCM 1334</strain>
    </source>
</reference>
<dbReference type="Gene3D" id="3.30.70.1320">
    <property type="entry name" value="Multidrug efflux transporter AcrB pore domain like"/>
    <property type="match status" value="1"/>
</dbReference>
<dbReference type="Gene3D" id="1.20.1640.10">
    <property type="entry name" value="Multidrug efflux transporter AcrB transmembrane domain"/>
    <property type="match status" value="2"/>
</dbReference>
<keyword evidence="1" id="KW-1133">Transmembrane helix</keyword>
<feature type="transmembrane region" description="Helical" evidence="1">
    <location>
        <begin position="921"/>
        <end position="942"/>
    </location>
</feature>
<dbReference type="Proteomes" id="UP001589702">
    <property type="component" value="Unassembled WGS sequence"/>
</dbReference>
<protein>
    <submittedName>
        <fullName evidence="2">Efflux RND transporter permease subunit</fullName>
    </submittedName>
</protein>
<dbReference type="Gene3D" id="3.30.2090.10">
    <property type="entry name" value="Multidrug efflux transporter AcrB TolC docking domain, DN and DC subdomains"/>
    <property type="match status" value="2"/>
</dbReference>
<dbReference type="Gene3D" id="3.30.70.1430">
    <property type="entry name" value="Multidrug efflux transporter AcrB pore domain"/>
    <property type="match status" value="2"/>
</dbReference>
<feature type="transmembrane region" description="Helical" evidence="1">
    <location>
        <begin position="481"/>
        <end position="507"/>
    </location>
</feature>
<evidence type="ECO:0000313" key="2">
    <source>
        <dbReference type="EMBL" id="MFB9822170.1"/>
    </source>
</evidence>
<keyword evidence="1" id="KW-0812">Transmembrane</keyword>